<dbReference type="GO" id="GO:0046872">
    <property type="term" value="F:metal ion binding"/>
    <property type="evidence" value="ECO:0007669"/>
    <property type="project" value="UniProtKB-KW"/>
</dbReference>
<sequence length="294" mass="32260">MSQQSIWTHLVRFEHKGVPTFAQVVNPKADGDLDEQFEVEIATGDPVFNNIKLTGEKATVIRNKLLAPFATVPMVVNTGLNYKDHVQESLFYSAPDLFPNMPYIFYRPATSLAPPYPALLRTYKVQQECLDYEGEMVFQTGSRPLKDISVEEAAKNIVGFTTGCDFSPRPGKILGRMNFIFSKAFDNWTPAGPVLVHPSVVGNPPKLELTTKWNGEVVQHDNTENMIFTVAQILSSMSIGTTVQPGTVVFSGTCGGGTWFKSEGAAGTGIKDGDEIEVEVNGLGKVRAYPCFDK</sequence>
<dbReference type="eggNOG" id="KOG1535">
    <property type="taxonomic scope" value="Eukaryota"/>
</dbReference>
<organism evidence="4 5">
    <name type="scientific">Cladophialophora psammophila CBS 110553</name>
    <dbReference type="NCBI Taxonomy" id="1182543"/>
    <lineage>
        <taxon>Eukaryota</taxon>
        <taxon>Fungi</taxon>
        <taxon>Dikarya</taxon>
        <taxon>Ascomycota</taxon>
        <taxon>Pezizomycotina</taxon>
        <taxon>Eurotiomycetes</taxon>
        <taxon>Chaetothyriomycetidae</taxon>
        <taxon>Chaetothyriales</taxon>
        <taxon>Herpotrichiellaceae</taxon>
        <taxon>Cladophialophora</taxon>
    </lineage>
</organism>
<dbReference type="InterPro" id="IPR036663">
    <property type="entry name" value="Fumarylacetoacetase_C_sf"/>
</dbReference>
<comment type="caution">
    <text evidence="4">The sequence shown here is derived from an EMBL/GenBank/DDBJ whole genome shotgun (WGS) entry which is preliminary data.</text>
</comment>
<dbReference type="SUPFAM" id="SSF56529">
    <property type="entry name" value="FAH"/>
    <property type="match status" value="1"/>
</dbReference>
<dbReference type="EMBL" id="AMGX01000016">
    <property type="protein sequence ID" value="EXJ67394.1"/>
    <property type="molecule type" value="Genomic_DNA"/>
</dbReference>
<keyword evidence="2" id="KW-0479">Metal-binding</keyword>
<evidence type="ECO:0000313" key="5">
    <source>
        <dbReference type="Proteomes" id="UP000019471"/>
    </source>
</evidence>
<dbReference type="STRING" id="1182543.W9XAE6"/>
<dbReference type="PANTHER" id="PTHR11820">
    <property type="entry name" value="ACYLPYRUVASE"/>
    <property type="match status" value="1"/>
</dbReference>
<dbReference type="Gene3D" id="3.90.850.10">
    <property type="entry name" value="Fumarylacetoacetase-like, C-terminal domain"/>
    <property type="match status" value="1"/>
</dbReference>
<reference evidence="4 5" key="1">
    <citation type="submission" date="2013-03" db="EMBL/GenBank/DDBJ databases">
        <title>The Genome Sequence of Cladophialophora psammophila CBS 110553.</title>
        <authorList>
            <consortium name="The Broad Institute Genomics Platform"/>
            <person name="Cuomo C."/>
            <person name="de Hoog S."/>
            <person name="Gorbushina A."/>
            <person name="Walker B."/>
            <person name="Young S.K."/>
            <person name="Zeng Q."/>
            <person name="Gargeya S."/>
            <person name="Fitzgerald M."/>
            <person name="Haas B."/>
            <person name="Abouelleil A."/>
            <person name="Allen A.W."/>
            <person name="Alvarado L."/>
            <person name="Arachchi H.M."/>
            <person name="Berlin A.M."/>
            <person name="Chapman S.B."/>
            <person name="Gainer-Dewar J."/>
            <person name="Goldberg J."/>
            <person name="Griggs A."/>
            <person name="Gujja S."/>
            <person name="Hansen M."/>
            <person name="Howarth C."/>
            <person name="Imamovic A."/>
            <person name="Ireland A."/>
            <person name="Larimer J."/>
            <person name="McCowan C."/>
            <person name="Murphy C."/>
            <person name="Pearson M."/>
            <person name="Poon T.W."/>
            <person name="Priest M."/>
            <person name="Roberts A."/>
            <person name="Saif S."/>
            <person name="Shea T."/>
            <person name="Sisk P."/>
            <person name="Sykes S."/>
            <person name="Wortman J."/>
            <person name="Nusbaum C."/>
            <person name="Birren B."/>
        </authorList>
    </citation>
    <scope>NUCLEOTIDE SEQUENCE [LARGE SCALE GENOMIC DNA]</scope>
    <source>
        <strain evidence="4 5">CBS 110553</strain>
    </source>
</reference>
<dbReference type="GeneID" id="19194103"/>
<evidence type="ECO:0000256" key="1">
    <source>
        <dbReference type="ARBA" id="ARBA00010211"/>
    </source>
</evidence>
<dbReference type="RefSeq" id="XP_007748176.1">
    <property type="nucleotide sequence ID" value="XM_007749986.1"/>
</dbReference>
<feature type="domain" description="Fumarylacetoacetase-like C-terminal" evidence="3">
    <location>
        <begin position="75"/>
        <end position="287"/>
    </location>
</feature>
<comment type="similarity">
    <text evidence="1">Belongs to the FAH family.</text>
</comment>
<protein>
    <recommendedName>
        <fullName evidence="3">Fumarylacetoacetase-like C-terminal domain-containing protein</fullName>
    </recommendedName>
</protein>
<dbReference type="InterPro" id="IPR011234">
    <property type="entry name" value="Fumarylacetoacetase-like_C"/>
</dbReference>
<dbReference type="Pfam" id="PF01557">
    <property type="entry name" value="FAA_hydrolase"/>
    <property type="match status" value="1"/>
</dbReference>
<evidence type="ECO:0000256" key="2">
    <source>
        <dbReference type="ARBA" id="ARBA00022723"/>
    </source>
</evidence>
<dbReference type="HOGENOM" id="CLU_028458_2_1_1"/>
<evidence type="ECO:0000313" key="4">
    <source>
        <dbReference type="EMBL" id="EXJ67394.1"/>
    </source>
</evidence>
<keyword evidence="5" id="KW-1185">Reference proteome</keyword>
<proteinExistence type="inferred from homology"/>
<dbReference type="OrthoDB" id="411064at2759"/>
<dbReference type="AlphaFoldDB" id="W9XAE6"/>
<dbReference type="GO" id="GO:0003824">
    <property type="term" value="F:catalytic activity"/>
    <property type="evidence" value="ECO:0007669"/>
    <property type="project" value="InterPro"/>
</dbReference>
<accession>W9XAE6</accession>
<evidence type="ECO:0000259" key="3">
    <source>
        <dbReference type="Pfam" id="PF01557"/>
    </source>
</evidence>
<dbReference type="Proteomes" id="UP000019471">
    <property type="component" value="Unassembled WGS sequence"/>
</dbReference>
<gene>
    <name evidence="4" type="ORF">A1O5_09407</name>
</gene>
<name>W9XAE6_9EURO</name>